<gene>
    <name evidence="2" type="ORF">BCR34DRAFT_500746</name>
</gene>
<dbReference type="EMBL" id="MCFA01000392">
    <property type="protein sequence ID" value="ORX92438.1"/>
    <property type="molecule type" value="Genomic_DNA"/>
</dbReference>
<dbReference type="GO" id="GO:0031511">
    <property type="term" value="C:Mis6-Sim4 complex"/>
    <property type="evidence" value="ECO:0007669"/>
    <property type="project" value="InterPro"/>
</dbReference>
<dbReference type="InterPro" id="IPR025207">
    <property type="entry name" value="Sim4_Fta4"/>
</dbReference>
<reference evidence="2 3" key="1">
    <citation type="submission" date="2016-07" db="EMBL/GenBank/DDBJ databases">
        <title>Pervasive Adenine N6-methylation of Active Genes in Fungi.</title>
        <authorList>
            <consortium name="DOE Joint Genome Institute"/>
            <person name="Mondo S.J."/>
            <person name="Dannebaum R.O."/>
            <person name="Kuo R.C."/>
            <person name="Labutti K."/>
            <person name="Haridas S."/>
            <person name="Kuo A."/>
            <person name="Salamov A."/>
            <person name="Ahrendt S.R."/>
            <person name="Lipzen A."/>
            <person name="Sullivan W."/>
            <person name="Andreopoulos W.B."/>
            <person name="Clum A."/>
            <person name="Lindquist E."/>
            <person name="Daum C."/>
            <person name="Ramamoorthy G.K."/>
            <person name="Gryganskyi A."/>
            <person name="Culley D."/>
            <person name="Magnuson J.K."/>
            <person name="James T.Y."/>
            <person name="O'Malley M.A."/>
            <person name="Stajich J.E."/>
            <person name="Spatafora J.W."/>
            <person name="Visel A."/>
            <person name="Grigoriev I.V."/>
        </authorList>
    </citation>
    <scope>NUCLEOTIDE SEQUENCE [LARGE SCALE GENOMIC DNA]</scope>
    <source>
        <strain evidence="2 3">CBS 115471</strain>
    </source>
</reference>
<feature type="region of interest" description="Disordered" evidence="1">
    <location>
        <begin position="119"/>
        <end position="140"/>
    </location>
</feature>
<keyword evidence="3" id="KW-1185">Reference proteome</keyword>
<proteinExistence type="predicted"/>
<comment type="caution">
    <text evidence="2">The sequence shown here is derived from an EMBL/GenBank/DDBJ whole genome shotgun (WGS) entry which is preliminary data.</text>
</comment>
<protein>
    <submittedName>
        <fullName evidence="2">Kinetochore Sim4 complex subunit Fta4</fullName>
    </submittedName>
</protein>
<dbReference type="PANTHER" id="PTHR42040:SF1">
    <property type="entry name" value="INNER KINETOCHORE SUBUNIT FTA4"/>
    <property type="match status" value="1"/>
</dbReference>
<name>A0A1Y1Y374_9PLEO</name>
<dbReference type="Proteomes" id="UP000193144">
    <property type="component" value="Unassembled WGS sequence"/>
</dbReference>
<evidence type="ECO:0000313" key="2">
    <source>
        <dbReference type="EMBL" id="ORX92438.1"/>
    </source>
</evidence>
<dbReference type="STRING" id="1231657.A0A1Y1Y374"/>
<evidence type="ECO:0000256" key="1">
    <source>
        <dbReference type="SAM" id="MobiDB-lite"/>
    </source>
</evidence>
<dbReference type="AlphaFoldDB" id="A0A1Y1Y374"/>
<accession>A0A1Y1Y374</accession>
<sequence length="253" mass="27828">MSNKSTVASQKTDFLIGKRKILSAGFSPSDTIYDIALNGGIQEKVLDDVLRKVNRDIKKHSRLAYSTQSINSVVEQIDDLYWVAGAATLDQNSETTTDVGGDDADTLYQGDDLTLDKNISKLPPTWDTSADPDDEEEGVSQDDYMTAVTRLQDLSAKRLTVEQKLNTFRTLLSLLEPYRNPQENVQPNIVTQKGPLGQDLMKTKTLAIRVAGRVNEKFGNVQVAATAEEDEGEDVEMGGDDGKSKLGQILEGW</sequence>
<evidence type="ECO:0000313" key="3">
    <source>
        <dbReference type="Proteomes" id="UP000193144"/>
    </source>
</evidence>
<organism evidence="2 3">
    <name type="scientific">Clohesyomyces aquaticus</name>
    <dbReference type="NCBI Taxonomy" id="1231657"/>
    <lineage>
        <taxon>Eukaryota</taxon>
        <taxon>Fungi</taxon>
        <taxon>Dikarya</taxon>
        <taxon>Ascomycota</taxon>
        <taxon>Pezizomycotina</taxon>
        <taxon>Dothideomycetes</taxon>
        <taxon>Pleosporomycetidae</taxon>
        <taxon>Pleosporales</taxon>
        <taxon>Lindgomycetaceae</taxon>
        <taxon>Clohesyomyces</taxon>
    </lineage>
</organism>
<dbReference type="OrthoDB" id="21214at2759"/>
<feature type="compositionally biased region" description="Acidic residues" evidence="1">
    <location>
        <begin position="130"/>
        <end position="140"/>
    </location>
</feature>
<dbReference type="Pfam" id="PF13093">
    <property type="entry name" value="FTA4"/>
    <property type="match status" value="1"/>
</dbReference>
<dbReference type="PANTHER" id="PTHR42040">
    <property type="entry name" value="INNER KINETOCHORE SUBUNIT FTA4"/>
    <property type="match status" value="1"/>
</dbReference>